<dbReference type="GO" id="GO:0030170">
    <property type="term" value="F:pyridoxal phosphate binding"/>
    <property type="evidence" value="ECO:0007669"/>
    <property type="project" value="InterPro"/>
</dbReference>
<evidence type="ECO:0000256" key="5">
    <source>
        <dbReference type="ARBA" id="ARBA00022898"/>
    </source>
</evidence>
<keyword evidence="4" id="KW-0808">Transferase</keyword>
<dbReference type="PANTHER" id="PTHR43795">
    <property type="entry name" value="BIFUNCTIONAL ASPARTATE AMINOTRANSFERASE AND GLUTAMATE/ASPARTATE-PREPHENATE AMINOTRANSFERASE-RELATED"/>
    <property type="match status" value="1"/>
</dbReference>
<dbReference type="Pfam" id="PF00155">
    <property type="entry name" value="Aminotran_1_2"/>
    <property type="match status" value="1"/>
</dbReference>
<evidence type="ECO:0000313" key="7">
    <source>
        <dbReference type="EMBL" id="KAJ2902518.1"/>
    </source>
</evidence>
<dbReference type="PRINTS" id="PR00753">
    <property type="entry name" value="ACCSYNTHASE"/>
</dbReference>
<keyword evidence="3" id="KW-0032">Aminotransferase</keyword>
<accession>A0AAD5RSU0</accession>
<comment type="cofactor">
    <cofactor evidence="1">
        <name>pyridoxal 5'-phosphate</name>
        <dbReference type="ChEBI" id="CHEBI:597326"/>
    </cofactor>
</comment>
<dbReference type="InterPro" id="IPR004839">
    <property type="entry name" value="Aminotransferase_I/II_large"/>
</dbReference>
<dbReference type="Gene3D" id="3.90.1150.10">
    <property type="entry name" value="Aspartate Aminotransferase, domain 1"/>
    <property type="match status" value="1"/>
</dbReference>
<dbReference type="InterPro" id="IPR015422">
    <property type="entry name" value="PyrdxlP-dep_Trfase_small"/>
</dbReference>
<dbReference type="InterPro" id="IPR015421">
    <property type="entry name" value="PyrdxlP-dep_Trfase_major"/>
</dbReference>
<sequence>MLSSQCTQRNKALIPKLLDDHGALLDGQSALVDLSTAENQLLMDDIIARTPEAVWALSYSDLGYSEGVGGSTRVRTLIADLANDHFHPRSKVEASHVVLGAGGCFALDALVEQICDPGEGILIAAPYWPGLDLSISVRKAAKTIPVQVPFDVFFDVESVKYYEEAIKSASVPVRAVLICNPHNPLGRNYPIETLQAMLDFCASKSLHLISDEVYALSQHTNSFAGVCADSGFVSALTLDTSNGGRGRVHVLYSLSKDFGCNGLRLVSRDEGPPGTLSSPGLIGNADVKSLLQGAFISQENRAVCLSGALSTFCQTSSMAALVAEKVILTKENVHQVTTRGREQLTTVYRTVSEFLLRREVPFVPAECGVYVFANLCHSSTVQAPGAEDAFRQLLKKHRVVLAAGTDYHLARPGWFRICYGCHPERLAEGLERIDRCISEFREGGETVVDY</sequence>
<evidence type="ECO:0000256" key="1">
    <source>
        <dbReference type="ARBA" id="ARBA00001933"/>
    </source>
</evidence>
<name>A0AAD5RSU0_9PEZI</name>
<evidence type="ECO:0000259" key="6">
    <source>
        <dbReference type="Pfam" id="PF00155"/>
    </source>
</evidence>
<dbReference type="PANTHER" id="PTHR43795:SF32">
    <property type="entry name" value="AMINOTRANSFERASE GLII-RELATED"/>
    <property type="match status" value="1"/>
</dbReference>
<reference evidence="7" key="1">
    <citation type="submission" date="2022-07" db="EMBL/GenBank/DDBJ databases">
        <title>Draft genome sequence of Zalerion maritima ATCC 34329, a (micro)plastics degrading marine fungus.</title>
        <authorList>
            <person name="Paco A."/>
            <person name="Goncalves M.F.M."/>
            <person name="Rocha-Santos T.A.P."/>
            <person name="Alves A."/>
        </authorList>
    </citation>
    <scope>NUCLEOTIDE SEQUENCE</scope>
    <source>
        <strain evidence="7">ATCC 34329</strain>
    </source>
</reference>
<comment type="caution">
    <text evidence="7">The sequence shown here is derived from an EMBL/GenBank/DDBJ whole genome shotgun (WGS) entry which is preliminary data.</text>
</comment>
<evidence type="ECO:0000256" key="4">
    <source>
        <dbReference type="ARBA" id="ARBA00022679"/>
    </source>
</evidence>
<evidence type="ECO:0000256" key="3">
    <source>
        <dbReference type="ARBA" id="ARBA00022576"/>
    </source>
</evidence>
<dbReference type="Proteomes" id="UP001201980">
    <property type="component" value="Unassembled WGS sequence"/>
</dbReference>
<dbReference type="AlphaFoldDB" id="A0AAD5RSU0"/>
<dbReference type="GO" id="GO:0006520">
    <property type="term" value="P:amino acid metabolic process"/>
    <property type="evidence" value="ECO:0007669"/>
    <property type="project" value="TreeGrafter"/>
</dbReference>
<dbReference type="EMBL" id="JAKWBI020000110">
    <property type="protein sequence ID" value="KAJ2902518.1"/>
    <property type="molecule type" value="Genomic_DNA"/>
</dbReference>
<protein>
    <recommendedName>
        <fullName evidence="6">Aminotransferase class I/classII large domain-containing protein</fullName>
    </recommendedName>
</protein>
<keyword evidence="8" id="KW-1185">Reference proteome</keyword>
<evidence type="ECO:0000313" key="8">
    <source>
        <dbReference type="Proteomes" id="UP001201980"/>
    </source>
</evidence>
<dbReference type="GO" id="GO:0008483">
    <property type="term" value="F:transaminase activity"/>
    <property type="evidence" value="ECO:0007669"/>
    <property type="project" value="UniProtKB-KW"/>
</dbReference>
<organism evidence="7 8">
    <name type="scientific">Zalerion maritima</name>
    <dbReference type="NCBI Taxonomy" id="339359"/>
    <lineage>
        <taxon>Eukaryota</taxon>
        <taxon>Fungi</taxon>
        <taxon>Dikarya</taxon>
        <taxon>Ascomycota</taxon>
        <taxon>Pezizomycotina</taxon>
        <taxon>Sordariomycetes</taxon>
        <taxon>Lulworthiomycetidae</taxon>
        <taxon>Lulworthiales</taxon>
        <taxon>Lulworthiaceae</taxon>
        <taxon>Zalerion</taxon>
    </lineage>
</organism>
<keyword evidence="5" id="KW-0663">Pyridoxal phosphate</keyword>
<feature type="domain" description="Aminotransferase class I/classII large" evidence="6">
    <location>
        <begin position="37"/>
        <end position="433"/>
    </location>
</feature>
<dbReference type="CDD" id="cd00609">
    <property type="entry name" value="AAT_like"/>
    <property type="match status" value="1"/>
</dbReference>
<dbReference type="Gene3D" id="3.40.640.10">
    <property type="entry name" value="Type I PLP-dependent aspartate aminotransferase-like (Major domain)"/>
    <property type="match status" value="1"/>
</dbReference>
<dbReference type="SUPFAM" id="SSF53383">
    <property type="entry name" value="PLP-dependent transferases"/>
    <property type="match status" value="1"/>
</dbReference>
<evidence type="ECO:0000256" key="2">
    <source>
        <dbReference type="ARBA" id="ARBA00007441"/>
    </source>
</evidence>
<comment type="similarity">
    <text evidence="2">Belongs to the class-I pyridoxal-phosphate-dependent aminotransferase family.</text>
</comment>
<proteinExistence type="inferred from homology"/>
<dbReference type="InterPro" id="IPR050478">
    <property type="entry name" value="Ethylene_sulfur-biosynth"/>
</dbReference>
<dbReference type="InterPro" id="IPR015424">
    <property type="entry name" value="PyrdxlP-dep_Trfase"/>
</dbReference>
<gene>
    <name evidence="7" type="ORF">MKZ38_000483</name>
</gene>